<organism evidence="1 2">
    <name type="scientific">Solanum stoloniferum</name>
    <dbReference type="NCBI Taxonomy" id="62892"/>
    <lineage>
        <taxon>Eukaryota</taxon>
        <taxon>Viridiplantae</taxon>
        <taxon>Streptophyta</taxon>
        <taxon>Embryophyta</taxon>
        <taxon>Tracheophyta</taxon>
        <taxon>Spermatophyta</taxon>
        <taxon>Magnoliopsida</taxon>
        <taxon>eudicotyledons</taxon>
        <taxon>Gunneridae</taxon>
        <taxon>Pentapetalae</taxon>
        <taxon>asterids</taxon>
        <taxon>lamiids</taxon>
        <taxon>Solanales</taxon>
        <taxon>Solanaceae</taxon>
        <taxon>Solanoideae</taxon>
        <taxon>Solaneae</taxon>
        <taxon>Solanum</taxon>
    </lineage>
</organism>
<dbReference type="Proteomes" id="UP001627284">
    <property type="component" value="Unassembled WGS sequence"/>
</dbReference>
<dbReference type="EMBL" id="JBJKTR010000017">
    <property type="protein sequence ID" value="KAL3337591.1"/>
    <property type="molecule type" value="Genomic_DNA"/>
</dbReference>
<evidence type="ECO:0000313" key="2">
    <source>
        <dbReference type="Proteomes" id="UP001627284"/>
    </source>
</evidence>
<dbReference type="Gene3D" id="3.30.200.20">
    <property type="entry name" value="Phosphorylase Kinase, domain 1"/>
    <property type="match status" value="1"/>
</dbReference>
<keyword evidence="2" id="KW-1185">Reference proteome</keyword>
<reference evidence="1 2" key="1">
    <citation type="submission" date="2024-05" db="EMBL/GenBank/DDBJ databases">
        <title>De novo assembly of an allotetraploid wild potato.</title>
        <authorList>
            <person name="Hosaka A.J."/>
        </authorList>
    </citation>
    <scope>NUCLEOTIDE SEQUENCE [LARGE SCALE GENOMIC DNA]</scope>
    <source>
        <tissue evidence="1">Young leaves</tissue>
    </source>
</reference>
<protein>
    <submittedName>
        <fullName evidence="1">Uncharacterized protein</fullName>
    </submittedName>
</protein>
<dbReference type="EMBL" id="JBJKTR010000017">
    <property type="protein sequence ID" value="KAL3337592.1"/>
    <property type="molecule type" value="Genomic_DNA"/>
</dbReference>
<comment type="caution">
    <text evidence="1">The sequence shown here is derived from an EMBL/GenBank/DDBJ whole genome shotgun (WGS) entry which is preliminary data.</text>
</comment>
<sequence>MIKRKIQISNICNMCKMKGKQHNRLSFVLILKPSSCLLVLFCNGGVFITNGGSKVVVGISIAKGGNKVVVDDLCTKNLVPGKAVYKEKINFVQVTTFLLSLC</sequence>
<dbReference type="EMBL" id="JBJKTR010000017">
    <property type="protein sequence ID" value="KAL3337593.1"/>
    <property type="molecule type" value="Genomic_DNA"/>
</dbReference>
<gene>
    <name evidence="1" type="ORF">AABB24_029967</name>
</gene>
<evidence type="ECO:0000313" key="1">
    <source>
        <dbReference type="EMBL" id="KAL3337593.1"/>
    </source>
</evidence>
<dbReference type="AlphaFoldDB" id="A0ABD2S087"/>
<proteinExistence type="predicted"/>
<name>A0ABD2S087_9SOLN</name>
<accession>A0ABD2S087</accession>